<sequence>MRIKNIISETIIFILILVWAYTFASKIFDFDTFDRQIKGAYLLSAGGSVLPYILQVVHLGIVILLLNKNWRRLGLLSSLFVLILYTAYLIYILKFAPSIPCSCIAVMRAMNWNDQLYFNFIALAINIIGLATLFSLKRAPHSSQATYN</sequence>
<feature type="transmembrane region" description="Helical" evidence="5">
    <location>
        <begin position="116"/>
        <end position="136"/>
    </location>
</feature>
<feature type="transmembrane region" description="Helical" evidence="5">
    <location>
        <begin position="73"/>
        <end position="96"/>
    </location>
</feature>
<feature type="domain" description="Methylamine utilisation protein MauE" evidence="6">
    <location>
        <begin position="5"/>
        <end position="131"/>
    </location>
</feature>
<evidence type="ECO:0000256" key="5">
    <source>
        <dbReference type="SAM" id="Phobius"/>
    </source>
</evidence>
<dbReference type="OrthoDB" id="673785at2"/>
<dbReference type="Pfam" id="PF07291">
    <property type="entry name" value="MauE"/>
    <property type="match status" value="1"/>
</dbReference>
<proteinExistence type="predicted"/>
<dbReference type="AlphaFoldDB" id="A0A363NUE0"/>
<evidence type="ECO:0000313" key="8">
    <source>
        <dbReference type="Proteomes" id="UP000250831"/>
    </source>
</evidence>
<comment type="caution">
    <text evidence="7">The sequence shown here is derived from an EMBL/GenBank/DDBJ whole genome shotgun (WGS) entry which is preliminary data.</text>
</comment>
<dbReference type="RefSeq" id="WP_108634330.1">
    <property type="nucleotide sequence ID" value="NZ_QCXX01000003.1"/>
</dbReference>
<dbReference type="InterPro" id="IPR009908">
    <property type="entry name" value="Methylamine_util_MauE"/>
</dbReference>
<dbReference type="GO" id="GO:0016020">
    <property type="term" value="C:membrane"/>
    <property type="evidence" value="ECO:0007669"/>
    <property type="project" value="UniProtKB-SubCell"/>
</dbReference>
<evidence type="ECO:0000256" key="2">
    <source>
        <dbReference type="ARBA" id="ARBA00022692"/>
    </source>
</evidence>
<comment type="subcellular location">
    <subcellularLocation>
        <location evidence="1">Membrane</location>
        <topology evidence="1">Multi-pass membrane protein</topology>
    </subcellularLocation>
</comment>
<name>A0A363NUE0_9SPHI</name>
<evidence type="ECO:0000259" key="6">
    <source>
        <dbReference type="Pfam" id="PF07291"/>
    </source>
</evidence>
<dbReference type="GO" id="GO:0030416">
    <property type="term" value="P:methylamine metabolic process"/>
    <property type="evidence" value="ECO:0007669"/>
    <property type="project" value="InterPro"/>
</dbReference>
<gene>
    <name evidence="7" type="ORF">DCO56_13750</name>
</gene>
<evidence type="ECO:0000313" key="7">
    <source>
        <dbReference type="EMBL" id="PUV24404.1"/>
    </source>
</evidence>
<keyword evidence="8" id="KW-1185">Reference proteome</keyword>
<keyword evidence="4 5" id="KW-0472">Membrane</keyword>
<accession>A0A363NUE0</accession>
<evidence type="ECO:0000256" key="3">
    <source>
        <dbReference type="ARBA" id="ARBA00022989"/>
    </source>
</evidence>
<dbReference type="EMBL" id="QCXX01000003">
    <property type="protein sequence ID" value="PUV24404.1"/>
    <property type="molecule type" value="Genomic_DNA"/>
</dbReference>
<protein>
    <recommendedName>
        <fullName evidence="6">Methylamine utilisation protein MauE domain-containing protein</fullName>
    </recommendedName>
</protein>
<evidence type="ECO:0000256" key="4">
    <source>
        <dbReference type="ARBA" id="ARBA00023136"/>
    </source>
</evidence>
<keyword evidence="2 5" id="KW-0812">Transmembrane</keyword>
<reference evidence="7 8" key="1">
    <citation type="submission" date="2018-04" db="EMBL/GenBank/DDBJ databases">
        <title>Sphingobacterium sp. M46 Genome.</title>
        <authorList>
            <person name="Cheng J."/>
            <person name="Li Y."/>
        </authorList>
    </citation>
    <scope>NUCLEOTIDE SEQUENCE [LARGE SCALE GENOMIC DNA]</scope>
    <source>
        <strain evidence="7 8">M46</strain>
    </source>
</reference>
<evidence type="ECO:0000256" key="1">
    <source>
        <dbReference type="ARBA" id="ARBA00004141"/>
    </source>
</evidence>
<organism evidence="7 8">
    <name type="scientific">Sphingobacterium athyrii</name>
    <dbReference type="NCBI Taxonomy" id="2152717"/>
    <lineage>
        <taxon>Bacteria</taxon>
        <taxon>Pseudomonadati</taxon>
        <taxon>Bacteroidota</taxon>
        <taxon>Sphingobacteriia</taxon>
        <taxon>Sphingobacteriales</taxon>
        <taxon>Sphingobacteriaceae</taxon>
        <taxon>Sphingobacterium</taxon>
    </lineage>
</organism>
<dbReference type="Proteomes" id="UP000250831">
    <property type="component" value="Unassembled WGS sequence"/>
</dbReference>
<keyword evidence="3 5" id="KW-1133">Transmembrane helix</keyword>
<feature type="transmembrane region" description="Helical" evidence="5">
    <location>
        <begin position="40"/>
        <end position="66"/>
    </location>
</feature>